<dbReference type="SUPFAM" id="SSF55347">
    <property type="entry name" value="Glyceraldehyde-3-phosphate dehydrogenase-like, C-terminal domain"/>
    <property type="match status" value="1"/>
</dbReference>
<gene>
    <name evidence="3" type="ORF">M2350_000344</name>
</gene>
<name>A0ABT2EJ21_9BACT</name>
<protein>
    <submittedName>
        <fullName evidence="3">Dehydrogenase</fullName>
    </submittedName>
</protein>
<evidence type="ECO:0000313" key="4">
    <source>
        <dbReference type="Proteomes" id="UP001204798"/>
    </source>
</evidence>
<dbReference type="RefSeq" id="WP_259092820.1">
    <property type="nucleotide sequence ID" value="NZ_CP130454.1"/>
</dbReference>
<comment type="caution">
    <text evidence="3">The sequence shown here is derived from an EMBL/GenBank/DDBJ whole genome shotgun (WGS) entry which is preliminary data.</text>
</comment>
<feature type="domain" description="GFO/IDH/MocA-like oxidoreductase" evidence="2">
    <location>
        <begin position="147"/>
        <end position="245"/>
    </location>
</feature>
<dbReference type="InterPro" id="IPR000683">
    <property type="entry name" value="Gfo/Idh/MocA-like_OxRdtase_N"/>
</dbReference>
<organism evidence="3 4">
    <name type="scientific">Candidatus Fervidibacter sacchari</name>
    <dbReference type="NCBI Taxonomy" id="1448929"/>
    <lineage>
        <taxon>Bacteria</taxon>
        <taxon>Candidatus Fervidibacterota</taxon>
        <taxon>Candidatus Fervidibacter</taxon>
    </lineage>
</organism>
<dbReference type="SUPFAM" id="SSF51735">
    <property type="entry name" value="NAD(P)-binding Rossmann-fold domains"/>
    <property type="match status" value="1"/>
</dbReference>
<evidence type="ECO:0000259" key="1">
    <source>
        <dbReference type="Pfam" id="PF01408"/>
    </source>
</evidence>
<dbReference type="PANTHER" id="PTHR43708">
    <property type="entry name" value="CONSERVED EXPRESSED OXIDOREDUCTASE (EUROFUNG)"/>
    <property type="match status" value="1"/>
</dbReference>
<dbReference type="Proteomes" id="UP001204798">
    <property type="component" value="Unassembled WGS sequence"/>
</dbReference>
<dbReference type="Gene3D" id="3.30.360.10">
    <property type="entry name" value="Dihydrodipicolinate Reductase, domain 2"/>
    <property type="match status" value="1"/>
</dbReference>
<evidence type="ECO:0000259" key="2">
    <source>
        <dbReference type="Pfam" id="PF22725"/>
    </source>
</evidence>
<dbReference type="InterPro" id="IPR055170">
    <property type="entry name" value="GFO_IDH_MocA-like_dom"/>
</dbReference>
<reference evidence="3 4" key="1">
    <citation type="submission" date="2022-08" db="EMBL/GenBank/DDBJ databases">
        <title>Bacterial and archaeal communities from various locations to study Microbial Dark Matter (Phase II).</title>
        <authorList>
            <person name="Stepanauskas R."/>
        </authorList>
    </citation>
    <scope>NUCLEOTIDE SEQUENCE [LARGE SCALE GENOMIC DNA]</scope>
    <source>
        <strain evidence="3 4">PD1</strain>
    </source>
</reference>
<dbReference type="Pfam" id="PF01408">
    <property type="entry name" value="GFO_IDH_MocA"/>
    <property type="match status" value="1"/>
</dbReference>
<keyword evidence="4" id="KW-1185">Reference proteome</keyword>
<dbReference type="Gene3D" id="3.40.50.720">
    <property type="entry name" value="NAD(P)-binding Rossmann-like Domain"/>
    <property type="match status" value="1"/>
</dbReference>
<accession>A0ABT2EJ21</accession>
<dbReference type="PANTHER" id="PTHR43708:SF8">
    <property type="entry name" value="OXIDOREDUCTASE"/>
    <property type="match status" value="1"/>
</dbReference>
<dbReference type="Pfam" id="PF22725">
    <property type="entry name" value="GFO_IDH_MocA_C3"/>
    <property type="match status" value="1"/>
</dbReference>
<dbReference type="InterPro" id="IPR036291">
    <property type="entry name" value="NAD(P)-bd_dom_sf"/>
</dbReference>
<sequence length="348" mass="38825">MAAKTVKVAVVGLGFMGVTHYRSYKKVKGAKVVAVFSRDPKKLAGDWRNVRGNLPTETGGWEDLSGVRRYDNLDAILNDPDAELVDICLPTHLHAEATLKALQAGKHVLVEKPIALTLRDADKMVETAQKVGRFLMVGQVLRFFPEFRLLKEMQESGQYGKLKGLHLRRIISKPTWAADNWFADPKKSGGPIIDLHIHDADFVVFLFGLPESVFTTGWIDPQRDTPEYFVSQYKFADSDVTVTAMGGDAAMPKWVFEHGYDAFFEKATVEFNSRWGKPPLLFTEDGKMREVKVKAIDAFVAELQYAVDCIRKNEQPVLLSAESARNALLLCLKEAESLAKGKPVKVVA</sequence>
<dbReference type="EMBL" id="JANUCP010000001">
    <property type="protein sequence ID" value="MCS3917947.1"/>
    <property type="molecule type" value="Genomic_DNA"/>
</dbReference>
<evidence type="ECO:0000313" key="3">
    <source>
        <dbReference type="EMBL" id="MCS3917947.1"/>
    </source>
</evidence>
<feature type="domain" description="Gfo/Idh/MocA-like oxidoreductase N-terminal" evidence="1">
    <location>
        <begin position="6"/>
        <end position="138"/>
    </location>
</feature>
<proteinExistence type="predicted"/>
<dbReference type="InterPro" id="IPR051317">
    <property type="entry name" value="Gfo/Idh/MocA_oxidoreduct"/>
</dbReference>